<feature type="disulfide bond" evidence="3">
    <location>
        <begin position="45"/>
        <end position="54"/>
    </location>
</feature>
<dbReference type="PANTHER" id="PTHR10574">
    <property type="entry name" value="NETRIN/LAMININ-RELATED"/>
    <property type="match status" value="1"/>
</dbReference>
<gene>
    <name evidence="5" type="ORF">LAZ67_14002286</name>
</gene>
<name>A0ABY6L7Y2_9ARAC</name>
<dbReference type="PROSITE" id="PS50027">
    <property type="entry name" value="EGF_LAM_2"/>
    <property type="match status" value="1"/>
</dbReference>
<evidence type="ECO:0000259" key="4">
    <source>
        <dbReference type="PROSITE" id="PS50027"/>
    </source>
</evidence>
<dbReference type="InterPro" id="IPR002049">
    <property type="entry name" value="LE_dom"/>
</dbReference>
<dbReference type="EMBL" id="CP092876">
    <property type="protein sequence ID" value="UYV76879.1"/>
    <property type="molecule type" value="Genomic_DNA"/>
</dbReference>
<evidence type="ECO:0000256" key="3">
    <source>
        <dbReference type="PROSITE-ProRule" id="PRU00460"/>
    </source>
</evidence>
<dbReference type="InterPro" id="IPR050440">
    <property type="entry name" value="Laminin/Netrin_ECM"/>
</dbReference>
<dbReference type="Proteomes" id="UP001235939">
    <property type="component" value="Chromosome 14"/>
</dbReference>
<dbReference type="CDD" id="cd00055">
    <property type="entry name" value="EGF_Lam"/>
    <property type="match status" value="1"/>
</dbReference>
<feature type="disulfide bond" evidence="3">
    <location>
        <begin position="24"/>
        <end position="36"/>
    </location>
</feature>
<keyword evidence="6" id="KW-1185">Reference proteome</keyword>
<evidence type="ECO:0000313" key="6">
    <source>
        <dbReference type="Proteomes" id="UP001235939"/>
    </source>
</evidence>
<dbReference type="PANTHER" id="PTHR10574:SF406">
    <property type="entry name" value="LAMININ SUBUNIT ALPHA 5"/>
    <property type="match status" value="1"/>
</dbReference>
<evidence type="ECO:0000256" key="2">
    <source>
        <dbReference type="ARBA" id="ARBA00023292"/>
    </source>
</evidence>
<reference evidence="5 6" key="1">
    <citation type="submission" date="2022-01" db="EMBL/GenBank/DDBJ databases">
        <title>A chromosomal length assembly of Cordylochernes scorpioides.</title>
        <authorList>
            <person name="Zeh D."/>
            <person name="Zeh J."/>
        </authorList>
    </citation>
    <scope>NUCLEOTIDE SEQUENCE [LARGE SCALE GENOMIC DNA]</scope>
    <source>
        <strain evidence="5">IN4F17</strain>
        <tissue evidence="5">Whole Body</tissue>
    </source>
</reference>
<protein>
    <submittedName>
        <fullName evidence="5">LAMA2</fullName>
    </submittedName>
</protein>
<accession>A0ABY6L7Y2</accession>
<feature type="disulfide bond" evidence="3">
    <location>
        <begin position="26"/>
        <end position="43"/>
    </location>
</feature>
<evidence type="ECO:0000313" key="5">
    <source>
        <dbReference type="EMBL" id="UYV76879.1"/>
    </source>
</evidence>
<dbReference type="Gene3D" id="2.10.25.10">
    <property type="entry name" value="Laminin"/>
    <property type="match status" value="2"/>
</dbReference>
<dbReference type="SMART" id="SM00180">
    <property type="entry name" value="EGF_Lam"/>
    <property type="match status" value="1"/>
</dbReference>
<proteinExistence type="predicted"/>
<sequence length="82" mass="9343">MTCPRCQDGYYGNPTIPGGQCRPCDCDAYGSRGRICDKFTGQCPCIDGTSGRDCSRCLHRHILTEYGCKRRDRSEKQRVEFR</sequence>
<evidence type="ECO:0000256" key="1">
    <source>
        <dbReference type="ARBA" id="ARBA00023157"/>
    </source>
</evidence>
<dbReference type="Pfam" id="PF00053">
    <property type="entry name" value="EGF_laminin"/>
    <property type="match status" value="2"/>
</dbReference>
<dbReference type="SUPFAM" id="SSF57196">
    <property type="entry name" value="EGF/Laminin"/>
    <property type="match status" value="1"/>
</dbReference>
<feature type="domain" description="Laminin EGF-like" evidence="4">
    <location>
        <begin position="24"/>
        <end position="70"/>
    </location>
</feature>
<organism evidence="5 6">
    <name type="scientific">Cordylochernes scorpioides</name>
    <dbReference type="NCBI Taxonomy" id="51811"/>
    <lineage>
        <taxon>Eukaryota</taxon>
        <taxon>Metazoa</taxon>
        <taxon>Ecdysozoa</taxon>
        <taxon>Arthropoda</taxon>
        <taxon>Chelicerata</taxon>
        <taxon>Arachnida</taxon>
        <taxon>Pseudoscorpiones</taxon>
        <taxon>Cheliferoidea</taxon>
        <taxon>Chernetidae</taxon>
        <taxon>Cordylochernes</taxon>
    </lineage>
</organism>
<keyword evidence="1 3" id="KW-1015">Disulfide bond</keyword>
<keyword evidence="2 3" id="KW-0424">Laminin EGF-like domain</keyword>
<comment type="caution">
    <text evidence="3">Lacks conserved residue(s) required for the propagation of feature annotation.</text>
</comment>